<dbReference type="Proteomes" id="UP000010366">
    <property type="component" value="Chromosome"/>
</dbReference>
<name>K9UNC1_CHAP6</name>
<keyword evidence="3" id="KW-1185">Reference proteome</keyword>
<dbReference type="EMBL" id="CP003600">
    <property type="protein sequence ID" value="AFY95931.1"/>
    <property type="molecule type" value="Genomic_DNA"/>
</dbReference>
<dbReference type="AlphaFoldDB" id="K9UNC1"/>
<accession>K9UNC1</accession>
<proteinExistence type="predicted"/>
<gene>
    <name evidence="2" type="ORF">Cha6605_5027</name>
</gene>
<dbReference type="STRING" id="1173020.Cha6605_5027"/>
<sequence>MRQATLEDINTVSEILSEAAAWLEQKNMVLWGETEIGTKAIARDLELGLFYIAVCNGVVAGVFRFQLEDVEYWPDIERSDSTFLHRLAVRRSFAGGNVSTQIFQWAIDRTQDLGRHFLRLDCMADRPRLRSIYENFGFKYHSDRQVGANLVARYEYAIGDRI</sequence>
<dbReference type="HOGENOM" id="CLU_013985_13_3_3"/>
<reference evidence="2 3" key="1">
    <citation type="submission" date="2012-05" db="EMBL/GenBank/DDBJ databases">
        <title>Finished chromosome of genome of Chamaesiphon sp. PCC 6605.</title>
        <authorList>
            <consortium name="US DOE Joint Genome Institute"/>
            <person name="Gugger M."/>
            <person name="Coursin T."/>
            <person name="Rippka R."/>
            <person name="Tandeau De Marsac N."/>
            <person name="Huntemann M."/>
            <person name="Wei C.-L."/>
            <person name="Han J."/>
            <person name="Detter J.C."/>
            <person name="Han C."/>
            <person name="Tapia R."/>
            <person name="Chen A."/>
            <person name="Kyrpides N."/>
            <person name="Mavromatis K."/>
            <person name="Markowitz V."/>
            <person name="Szeto E."/>
            <person name="Ivanova N."/>
            <person name="Pagani I."/>
            <person name="Pati A."/>
            <person name="Goodwin L."/>
            <person name="Nordberg H.P."/>
            <person name="Cantor M.N."/>
            <person name="Hua S.X."/>
            <person name="Woyke T."/>
            <person name="Kerfeld C.A."/>
        </authorList>
    </citation>
    <scope>NUCLEOTIDE SEQUENCE [LARGE SCALE GENOMIC DNA]</scope>
    <source>
        <strain evidence="3">ATCC 27169 / PCC 6605</strain>
    </source>
</reference>
<dbReference type="PROSITE" id="PS51186">
    <property type="entry name" value="GNAT"/>
    <property type="match status" value="1"/>
</dbReference>
<dbReference type="Pfam" id="PF00583">
    <property type="entry name" value="Acetyltransf_1"/>
    <property type="match status" value="1"/>
</dbReference>
<evidence type="ECO:0000313" key="3">
    <source>
        <dbReference type="Proteomes" id="UP000010366"/>
    </source>
</evidence>
<dbReference type="Gene3D" id="3.40.630.30">
    <property type="match status" value="1"/>
</dbReference>
<organism evidence="2 3">
    <name type="scientific">Chamaesiphon minutus (strain ATCC 27169 / PCC 6605)</name>
    <dbReference type="NCBI Taxonomy" id="1173020"/>
    <lineage>
        <taxon>Bacteria</taxon>
        <taxon>Bacillati</taxon>
        <taxon>Cyanobacteriota</taxon>
        <taxon>Cyanophyceae</taxon>
        <taxon>Gomontiellales</taxon>
        <taxon>Chamaesiphonaceae</taxon>
        <taxon>Chamaesiphon</taxon>
    </lineage>
</organism>
<feature type="domain" description="N-acetyltransferase" evidence="1">
    <location>
        <begin position="1"/>
        <end position="161"/>
    </location>
</feature>
<dbReference type="GO" id="GO:0016747">
    <property type="term" value="F:acyltransferase activity, transferring groups other than amino-acyl groups"/>
    <property type="evidence" value="ECO:0007669"/>
    <property type="project" value="InterPro"/>
</dbReference>
<dbReference type="InterPro" id="IPR000182">
    <property type="entry name" value="GNAT_dom"/>
</dbReference>
<dbReference type="InterPro" id="IPR016181">
    <property type="entry name" value="Acyl_CoA_acyltransferase"/>
</dbReference>
<evidence type="ECO:0000259" key="1">
    <source>
        <dbReference type="PROSITE" id="PS51186"/>
    </source>
</evidence>
<dbReference type="SUPFAM" id="SSF55729">
    <property type="entry name" value="Acyl-CoA N-acyltransferases (Nat)"/>
    <property type="match status" value="1"/>
</dbReference>
<protein>
    <submittedName>
        <fullName evidence="2">Acetyltransferase (GNAT) family protein</fullName>
    </submittedName>
</protein>
<keyword evidence="2" id="KW-0808">Transferase</keyword>
<evidence type="ECO:0000313" key="2">
    <source>
        <dbReference type="EMBL" id="AFY95931.1"/>
    </source>
</evidence>
<dbReference type="eggNOG" id="COG0454">
    <property type="taxonomic scope" value="Bacteria"/>
</dbReference>
<dbReference type="KEGG" id="cmp:Cha6605_5027"/>